<dbReference type="InterPro" id="IPR025396">
    <property type="entry name" value="DUF4302"/>
</dbReference>
<organism evidence="1 2">
    <name type="scientific">Pinibacter soli</name>
    <dbReference type="NCBI Taxonomy" id="3044211"/>
    <lineage>
        <taxon>Bacteria</taxon>
        <taxon>Pseudomonadati</taxon>
        <taxon>Bacteroidota</taxon>
        <taxon>Chitinophagia</taxon>
        <taxon>Chitinophagales</taxon>
        <taxon>Chitinophagaceae</taxon>
        <taxon>Pinibacter</taxon>
    </lineage>
</organism>
<name>A0ABT6RH32_9BACT</name>
<dbReference type="PROSITE" id="PS51257">
    <property type="entry name" value="PROKAR_LIPOPROTEIN"/>
    <property type="match status" value="1"/>
</dbReference>
<keyword evidence="2" id="KW-1185">Reference proteome</keyword>
<proteinExistence type="predicted"/>
<sequence length="434" mass="48684">MKKILLYLFVVAAVLSSCQKEEKSVFNQTPDERINAALAQWQTNILSSANGWKALYHTGTGQDFNFYFTFNNQNRVVMYSDFDTSTTSARESSYRIKALQQPALIFDTYSYLHLLSDPNPYVNGGDAGVGLQADFEFAFDTMVGDTIKLKGRQNGTTLNLIKASKQEADDWIKGNWKNALSMMHIGEFLTYFKRSSVGGTNVDVDYDHYGRQIAFYTYNTSGIRTLNVSSFVYNPQGIVLTTPLKVGTTTVSTMTNMSWDATGKKINFSLNGTSPSTIAENAVPVVVNKNGATNWWLYKIQQGYWANLGFHQNGVEDAFNLQASIPGFYYCAYLPAYDTITKTTYWDWMAYAAVSNNSLIVPTSSSFVPTFTSDGKAIFKTYKPDPTNAPVYVKQTTAALTEPQGFYFIQISSTTIDMVGVKDAKTWVRWYWVQ</sequence>
<comment type="caution">
    <text evidence="1">The sequence shown here is derived from an EMBL/GenBank/DDBJ whole genome shotgun (WGS) entry which is preliminary data.</text>
</comment>
<gene>
    <name evidence="1" type="ORF">QJ048_18970</name>
</gene>
<dbReference type="Pfam" id="PF14135">
    <property type="entry name" value="DUF4302"/>
    <property type="match status" value="1"/>
</dbReference>
<evidence type="ECO:0000313" key="1">
    <source>
        <dbReference type="EMBL" id="MDI3321881.1"/>
    </source>
</evidence>
<evidence type="ECO:0000313" key="2">
    <source>
        <dbReference type="Proteomes" id="UP001226434"/>
    </source>
</evidence>
<reference evidence="1 2" key="1">
    <citation type="submission" date="2023-05" db="EMBL/GenBank/DDBJ databases">
        <title>Genome sequence of Pinibacter sp. MAH-24.</title>
        <authorList>
            <person name="Huq M.A."/>
        </authorList>
    </citation>
    <scope>NUCLEOTIDE SEQUENCE [LARGE SCALE GENOMIC DNA]</scope>
    <source>
        <strain evidence="1 2">MAH-24</strain>
    </source>
</reference>
<accession>A0ABT6RH32</accession>
<protein>
    <submittedName>
        <fullName evidence="1">DUF4302 domain-containing protein</fullName>
    </submittedName>
</protein>
<dbReference type="RefSeq" id="WP_282335988.1">
    <property type="nucleotide sequence ID" value="NZ_JASBRG010000007.1"/>
</dbReference>
<dbReference type="Proteomes" id="UP001226434">
    <property type="component" value="Unassembled WGS sequence"/>
</dbReference>
<dbReference type="EMBL" id="JASBRG010000007">
    <property type="protein sequence ID" value="MDI3321881.1"/>
    <property type="molecule type" value="Genomic_DNA"/>
</dbReference>